<comment type="similarity">
    <text evidence="1">Belongs to the APC10 family.</text>
</comment>
<feature type="region of interest" description="Disordered" evidence="7">
    <location>
        <begin position="1"/>
        <end position="29"/>
    </location>
</feature>
<evidence type="ECO:0000256" key="3">
    <source>
        <dbReference type="ARBA" id="ARBA00022618"/>
    </source>
</evidence>
<evidence type="ECO:0000256" key="5">
    <source>
        <dbReference type="ARBA" id="ARBA00022786"/>
    </source>
</evidence>
<keyword evidence="6" id="KW-0131">Cell cycle</keyword>
<dbReference type="InterPro" id="IPR004939">
    <property type="entry name" value="APC_su10/DOC_dom"/>
</dbReference>
<evidence type="ECO:0000256" key="7">
    <source>
        <dbReference type="SAM" id="MobiDB-lite"/>
    </source>
</evidence>
<feature type="domain" description="DOC" evidence="8">
    <location>
        <begin position="15"/>
        <end position="204"/>
    </location>
</feature>
<proteinExistence type="inferred from homology"/>
<keyword evidence="10" id="KW-1185">Reference proteome</keyword>
<dbReference type="STRING" id="51028.A0A0N4V4I9"/>
<dbReference type="WBParaSite" id="EVEC_0000504601-mRNA-1">
    <property type="protein sequence ID" value="EVEC_0000504601-mRNA-1"/>
    <property type="gene ID" value="EVEC_0000504601"/>
</dbReference>
<dbReference type="GO" id="GO:0051301">
    <property type="term" value="P:cell division"/>
    <property type="evidence" value="ECO:0007669"/>
    <property type="project" value="UniProtKB-KW"/>
</dbReference>
<evidence type="ECO:0000313" key="9">
    <source>
        <dbReference type="EMBL" id="VDD89979.1"/>
    </source>
</evidence>
<reference evidence="9 10" key="2">
    <citation type="submission" date="2018-10" db="EMBL/GenBank/DDBJ databases">
        <authorList>
            <consortium name="Pathogen Informatics"/>
        </authorList>
    </citation>
    <scope>NUCLEOTIDE SEQUENCE [LARGE SCALE GENOMIC DNA]</scope>
</reference>
<dbReference type="Gene3D" id="2.60.120.260">
    <property type="entry name" value="Galactose-binding domain-like"/>
    <property type="match status" value="1"/>
</dbReference>
<evidence type="ECO:0000313" key="11">
    <source>
        <dbReference type="WBParaSite" id="EVEC_0000504601-mRNA-1"/>
    </source>
</evidence>
<dbReference type="OrthoDB" id="24948at2759"/>
<dbReference type="SMART" id="SM01337">
    <property type="entry name" value="APC10"/>
    <property type="match status" value="1"/>
</dbReference>
<dbReference type="EMBL" id="UXUI01007942">
    <property type="protein sequence ID" value="VDD89979.1"/>
    <property type="molecule type" value="Genomic_DNA"/>
</dbReference>
<dbReference type="PANTHER" id="PTHR12936">
    <property type="entry name" value="ANAPHASE-PROMOTING COMPLEX 10"/>
    <property type="match status" value="1"/>
</dbReference>
<dbReference type="PROSITE" id="PS51284">
    <property type="entry name" value="DOC"/>
    <property type="match status" value="1"/>
</dbReference>
<keyword evidence="3" id="KW-0132">Cell division</keyword>
<evidence type="ECO:0000256" key="2">
    <source>
        <dbReference type="ARBA" id="ARBA00013927"/>
    </source>
</evidence>
<dbReference type="GO" id="GO:0070979">
    <property type="term" value="P:protein K11-linked ubiquitination"/>
    <property type="evidence" value="ECO:0007669"/>
    <property type="project" value="TreeGrafter"/>
</dbReference>
<evidence type="ECO:0000313" key="10">
    <source>
        <dbReference type="Proteomes" id="UP000274131"/>
    </source>
</evidence>
<name>A0A0N4V4I9_ENTVE</name>
<reference evidence="11" key="1">
    <citation type="submission" date="2017-02" db="UniProtKB">
        <authorList>
            <consortium name="WormBaseParasite"/>
        </authorList>
    </citation>
    <scope>IDENTIFICATION</scope>
</reference>
<dbReference type="GO" id="GO:0031145">
    <property type="term" value="P:anaphase-promoting complex-dependent catabolic process"/>
    <property type="evidence" value="ECO:0007669"/>
    <property type="project" value="InterPro"/>
</dbReference>
<dbReference type="Pfam" id="PF03256">
    <property type="entry name" value="ANAPC10"/>
    <property type="match status" value="1"/>
</dbReference>
<evidence type="ECO:0000259" key="8">
    <source>
        <dbReference type="PROSITE" id="PS51284"/>
    </source>
</evidence>
<sequence length="218" mass="24627">MLDITDDTDLDASQTTDKEEDPNDWLSSLPDNAGKVRDISLQAFWTLSSCKTDGFGVHQLLEDSVDQYWQSDGPQPHTVTVEFRKKTDISFLLLYLDYKTDESYTPSKITVYLGSSILDLDDGLTVMFSEPVGWQVVDLRHLRYRSEKRPARASVLQLQVTQNHQNGRDTHIRQMKILGPGRTQLDTDARALVAAGAAFSNMPLKFTSSKMASYISFR</sequence>
<dbReference type="AlphaFoldDB" id="A0A0N4V4I9"/>
<keyword evidence="4" id="KW-0498">Mitosis</keyword>
<evidence type="ECO:0000256" key="6">
    <source>
        <dbReference type="ARBA" id="ARBA00023306"/>
    </source>
</evidence>
<dbReference type="SUPFAM" id="SSF49785">
    <property type="entry name" value="Galactose-binding domain-like"/>
    <property type="match status" value="1"/>
</dbReference>
<dbReference type="InterPro" id="IPR008979">
    <property type="entry name" value="Galactose-bd-like_sf"/>
</dbReference>
<protein>
    <recommendedName>
        <fullName evidence="2">Anaphase-promoting complex subunit 10</fullName>
    </recommendedName>
</protein>
<gene>
    <name evidence="9" type="ORF">EVEC_LOCUS4730</name>
</gene>
<feature type="compositionally biased region" description="Acidic residues" evidence="7">
    <location>
        <begin position="1"/>
        <end position="10"/>
    </location>
</feature>
<keyword evidence="5" id="KW-0833">Ubl conjugation pathway</keyword>
<dbReference type="PANTHER" id="PTHR12936:SF0">
    <property type="entry name" value="ANAPHASE-PROMOTING COMPLEX SUBUNIT 10"/>
    <property type="match status" value="1"/>
</dbReference>
<dbReference type="Proteomes" id="UP000274131">
    <property type="component" value="Unassembled WGS sequence"/>
</dbReference>
<evidence type="ECO:0000256" key="4">
    <source>
        <dbReference type="ARBA" id="ARBA00022776"/>
    </source>
</evidence>
<accession>A0A0N4V4I9</accession>
<evidence type="ECO:0000256" key="1">
    <source>
        <dbReference type="ARBA" id="ARBA00006762"/>
    </source>
</evidence>
<dbReference type="CDD" id="cd08366">
    <property type="entry name" value="APC10"/>
    <property type="match status" value="1"/>
</dbReference>
<dbReference type="InterPro" id="IPR016901">
    <property type="entry name" value="APC10/Doc1"/>
</dbReference>
<dbReference type="GO" id="GO:0005680">
    <property type="term" value="C:anaphase-promoting complex"/>
    <property type="evidence" value="ECO:0007669"/>
    <property type="project" value="InterPro"/>
</dbReference>
<organism evidence="11">
    <name type="scientific">Enterobius vermicularis</name>
    <name type="common">Human pinworm</name>
    <dbReference type="NCBI Taxonomy" id="51028"/>
    <lineage>
        <taxon>Eukaryota</taxon>
        <taxon>Metazoa</taxon>
        <taxon>Ecdysozoa</taxon>
        <taxon>Nematoda</taxon>
        <taxon>Chromadorea</taxon>
        <taxon>Rhabditida</taxon>
        <taxon>Spirurina</taxon>
        <taxon>Oxyuridomorpha</taxon>
        <taxon>Oxyuroidea</taxon>
        <taxon>Oxyuridae</taxon>
        <taxon>Enterobius</taxon>
    </lineage>
</organism>